<feature type="domain" description="Methyltransferase" evidence="1">
    <location>
        <begin position="7"/>
        <end position="80"/>
    </location>
</feature>
<dbReference type="InterPro" id="IPR041698">
    <property type="entry name" value="Methyltransf_25"/>
</dbReference>
<evidence type="ECO:0000313" key="2">
    <source>
        <dbReference type="EMBL" id="GAG12742.1"/>
    </source>
</evidence>
<gene>
    <name evidence="2" type="ORF">S01H1_33702</name>
</gene>
<dbReference type="CDD" id="cd02440">
    <property type="entry name" value="AdoMet_MTases"/>
    <property type="match status" value="1"/>
</dbReference>
<dbReference type="SUPFAM" id="SSF53335">
    <property type="entry name" value="S-adenosyl-L-methionine-dependent methyltransferases"/>
    <property type="match status" value="1"/>
</dbReference>
<reference evidence="2" key="1">
    <citation type="journal article" date="2014" name="Front. Microbiol.">
        <title>High frequency of phylogenetically diverse reductive dehalogenase-homologous genes in deep subseafloor sedimentary metagenomes.</title>
        <authorList>
            <person name="Kawai M."/>
            <person name="Futagami T."/>
            <person name="Toyoda A."/>
            <person name="Takaki Y."/>
            <person name="Nishi S."/>
            <person name="Hori S."/>
            <person name="Arai W."/>
            <person name="Tsubouchi T."/>
            <person name="Morono Y."/>
            <person name="Uchiyama I."/>
            <person name="Ito T."/>
            <person name="Fujiyama A."/>
            <person name="Inagaki F."/>
            <person name="Takami H."/>
        </authorList>
    </citation>
    <scope>NUCLEOTIDE SEQUENCE</scope>
    <source>
        <strain evidence="2">Expedition CK06-06</strain>
    </source>
</reference>
<evidence type="ECO:0000259" key="1">
    <source>
        <dbReference type="Pfam" id="PF13649"/>
    </source>
</evidence>
<sequence>LPYWRLRYRVTGLDISPAMLAVARRKFPDIEFHQGNMTGFNLDREFDALVCLYGSIGFVRTVENLGKALVAFAAHLKAGGVLCLTPWSTQEDFKPDIVVDSVSNAGVRIARLENVKLKEPGLVEIDFHHLVGRNGAVTYHQQTMEVGLFSRQQYTDAIGAAGLELTEYYRGKDMPMGIFVARKPLPTN</sequence>
<protein>
    <recommendedName>
        <fullName evidence="1">Methyltransferase domain-containing protein</fullName>
    </recommendedName>
</protein>
<dbReference type="AlphaFoldDB" id="X0VNK2"/>
<dbReference type="Pfam" id="PF13649">
    <property type="entry name" value="Methyltransf_25"/>
    <property type="match status" value="1"/>
</dbReference>
<proteinExistence type="predicted"/>
<dbReference type="InterPro" id="IPR029063">
    <property type="entry name" value="SAM-dependent_MTases_sf"/>
</dbReference>
<accession>X0VNK2</accession>
<dbReference type="Gene3D" id="3.40.50.150">
    <property type="entry name" value="Vaccinia Virus protein VP39"/>
    <property type="match status" value="1"/>
</dbReference>
<organism evidence="2">
    <name type="scientific">marine sediment metagenome</name>
    <dbReference type="NCBI Taxonomy" id="412755"/>
    <lineage>
        <taxon>unclassified sequences</taxon>
        <taxon>metagenomes</taxon>
        <taxon>ecological metagenomes</taxon>
    </lineage>
</organism>
<comment type="caution">
    <text evidence="2">The sequence shown here is derived from an EMBL/GenBank/DDBJ whole genome shotgun (WGS) entry which is preliminary data.</text>
</comment>
<dbReference type="EMBL" id="BARS01020936">
    <property type="protein sequence ID" value="GAG12742.1"/>
    <property type="molecule type" value="Genomic_DNA"/>
</dbReference>
<feature type="non-terminal residue" evidence="2">
    <location>
        <position position="1"/>
    </location>
</feature>
<name>X0VNK2_9ZZZZ</name>